<keyword evidence="2" id="KW-1185">Reference proteome</keyword>
<name>A0A9D4BQC6_DREPO</name>
<evidence type="ECO:0000313" key="1">
    <source>
        <dbReference type="EMBL" id="KAH3712561.1"/>
    </source>
</evidence>
<sequence length="85" mass="9417">MNTSEEIGLPYPAAPRGKDNIPIVFLPSSTSKLHLHAQYSAACEERNARCVKISAFKSIWLHCIPHTKIAKPRKDVCGTWTSLAL</sequence>
<comment type="caution">
    <text evidence="1">The sequence shown here is derived from an EMBL/GenBank/DDBJ whole genome shotgun (WGS) entry which is preliminary data.</text>
</comment>
<reference evidence="1" key="1">
    <citation type="journal article" date="2019" name="bioRxiv">
        <title>The Genome of the Zebra Mussel, Dreissena polymorpha: A Resource for Invasive Species Research.</title>
        <authorList>
            <person name="McCartney M.A."/>
            <person name="Auch B."/>
            <person name="Kono T."/>
            <person name="Mallez S."/>
            <person name="Zhang Y."/>
            <person name="Obille A."/>
            <person name="Becker A."/>
            <person name="Abrahante J.E."/>
            <person name="Garbe J."/>
            <person name="Badalamenti J.P."/>
            <person name="Herman A."/>
            <person name="Mangelson H."/>
            <person name="Liachko I."/>
            <person name="Sullivan S."/>
            <person name="Sone E.D."/>
            <person name="Koren S."/>
            <person name="Silverstein K.A.T."/>
            <person name="Beckman K.B."/>
            <person name="Gohl D.M."/>
        </authorList>
    </citation>
    <scope>NUCLEOTIDE SEQUENCE</scope>
    <source>
        <strain evidence="1">Duluth1</strain>
        <tissue evidence="1">Whole animal</tissue>
    </source>
</reference>
<dbReference type="Proteomes" id="UP000828390">
    <property type="component" value="Unassembled WGS sequence"/>
</dbReference>
<evidence type="ECO:0000313" key="2">
    <source>
        <dbReference type="Proteomes" id="UP000828390"/>
    </source>
</evidence>
<proteinExistence type="predicted"/>
<dbReference type="AlphaFoldDB" id="A0A9D4BQC6"/>
<accession>A0A9D4BQC6</accession>
<gene>
    <name evidence="1" type="ORF">DPMN_072311</name>
</gene>
<organism evidence="1 2">
    <name type="scientific">Dreissena polymorpha</name>
    <name type="common">Zebra mussel</name>
    <name type="synonym">Mytilus polymorpha</name>
    <dbReference type="NCBI Taxonomy" id="45954"/>
    <lineage>
        <taxon>Eukaryota</taxon>
        <taxon>Metazoa</taxon>
        <taxon>Spiralia</taxon>
        <taxon>Lophotrochozoa</taxon>
        <taxon>Mollusca</taxon>
        <taxon>Bivalvia</taxon>
        <taxon>Autobranchia</taxon>
        <taxon>Heteroconchia</taxon>
        <taxon>Euheterodonta</taxon>
        <taxon>Imparidentia</taxon>
        <taxon>Neoheterodontei</taxon>
        <taxon>Myida</taxon>
        <taxon>Dreissenoidea</taxon>
        <taxon>Dreissenidae</taxon>
        <taxon>Dreissena</taxon>
    </lineage>
</organism>
<reference evidence="1" key="2">
    <citation type="submission" date="2020-11" db="EMBL/GenBank/DDBJ databases">
        <authorList>
            <person name="McCartney M.A."/>
            <person name="Auch B."/>
            <person name="Kono T."/>
            <person name="Mallez S."/>
            <person name="Becker A."/>
            <person name="Gohl D.M."/>
            <person name="Silverstein K.A.T."/>
            <person name="Koren S."/>
            <person name="Bechman K.B."/>
            <person name="Herman A."/>
            <person name="Abrahante J.E."/>
            <person name="Garbe J."/>
        </authorList>
    </citation>
    <scope>NUCLEOTIDE SEQUENCE</scope>
    <source>
        <strain evidence="1">Duluth1</strain>
        <tissue evidence="1">Whole animal</tissue>
    </source>
</reference>
<dbReference type="EMBL" id="JAIWYP010000014">
    <property type="protein sequence ID" value="KAH3712561.1"/>
    <property type="molecule type" value="Genomic_DNA"/>
</dbReference>
<protein>
    <submittedName>
        <fullName evidence="1">Uncharacterized protein</fullName>
    </submittedName>
</protein>